<reference evidence="3 4" key="1">
    <citation type="submission" date="2018-03" db="EMBL/GenBank/DDBJ databases">
        <authorList>
            <person name="Guldener U."/>
        </authorList>
    </citation>
    <scope>NUCLEOTIDE SEQUENCE [LARGE SCALE GENOMIC DNA]</scope>
    <source>
        <strain evidence="3 4">NBRC100155</strain>
    </source>
</reference>
<name>A0A5C3E6M0_9BASI</name>
<dbReference type="Pfam" id="PF25411">
    <property type="entry name" value="DUF7888"/>
    <property type="match status" value="1"/>
</dbReference>
<proteinExistence type="predicted"/>
<feature type="domain" description="DUF7888" evidence="2">
    <location>
        <begin position="107"/>
        <end position="218"/>
    </location>
</feature>
<dbReference type="AlphaFoldDB" id="A0A5C3E6M0"/>
<feature type="chain" id="PRO_5022962766" description="DUF7888 domain-containing protein" evidence="1">
    <location>
        <begin position="20"/>
        <end position="219"/>
    </location>
</feature>
<protein>
    <recommendedName>
        <fullName evidence="2">DUF7888 domain-containing protein</fullName>
    </recommendedName>
</protein>
<evidence type="ECO:0000259" key="2">
    <source>
        <dbReference type="Pfam" id="PF25411"/>
    </source>
</evidence>
<accession>A0A5C3E6M0</accession>
<dbReference type="EMBL" id="OOIN01000012">
    <property type="protein sequence ID" value="SPO25740.1"/>
    <property type="molecule type" value="Genomic_DNA"/>
</dbReference>
<keyword evidence="1" id="KW-0732">Signal</keyword>
<dbReference type="InterPro" id="IPR057210">
    <property type="entry name" value="DUF7888"/>
</dbReference>
<evidence type="ECO:0000313" key="4">
    <source>
        <dbReference type="Proteomes" id="UP000324022"/>
    </source>
</evidence>
<evidence type="ECO:0000256" key="1">
    <source>
        <dbReference type="SAM" id="SignalP"/>
    </source>
</evidence>
<gene>
    <name evidence="3" type="ORF">UTRI_03105</name>
</gene>
<keyword evidence="4" id="KW-1185">Reference proteome</keyword>
<organism evidence="3 4">
    <name type="scientific">Ustilago trichophora</name>
    <dbReference type="NCBI Taxonomy" id="86804"/>
    <lineage>
        <taxon>Eukaryota</taxon>
        <taxon>Fungi</taxon>
        <taxon>Dikarya</taxon>
        <taxon>Basidiomycota</taxon>
        <taxon>Ustilaginomycotina</taxon>
        <taxon>Ustilaginomycetes</taxon>
        <taxon>Ustilaginales</taxon>
        <taxon>Ustilaginaceae</taxon>
        <taxon>Ustilago</taxon>
    </lineage>
</organism>
<dbReference type="Proteomes" id="UP000324022">
    <property type="component" value="Unassembled WGS sequence"/>
</dbReference>
<sequence length="219" mass="25149">MKLLGFTTVALVLAPSVLATSSRLPPPAVYLASWRILQQAPTLSILLRNLLPDPSSVQLPNQPPKPFPLLLPFPIQNRSPYPIRLPQHGLHKRHELHRLERRNEIEDCNKAQTEALWVKATERGPNHIRDLTAAVCYINWYHFEVDDKSKAHYLEAESHTCWKDNVINGYDAHYYTCMYLIGRNTFRAEGPGGFENLAMIHDGEKCRWNKDDRVLTCSE</sequence>
<evidence type="ECO:0000313" key="3">
    <source>
        <dbReference type="EMBL" id="SPO25740.1"/>
    </source>
</evidence>
<feature type="signal peptide" evidence="1">
    <location>
        <begin position="1"/>
        <end position="19"/>
    </location>
</feature>